<dbReference type="Proteomes" id="UP000017396">
    <property type="component" value="Chromosome"/>
</dbReference>
<dbReference type="STRING" id="1183438.GKIL_4123"/>
<protein>
    <submittedName>
        <fullName evidence="3">Uncharacterized protein</fullName>
    </submittedName>
</protein>
<feature type="region of interest" description="Disordered" evidence="1">
    <location>
        <begin position="94"/>
        <end position="125"/>
    </location>
</feature>
<organism evidence="3 4">
    <name type="scientific">Gloeobacter kilaueensis (strain ATCC BAA-2537 / CCAP 1431/1 / ULC 316 / JS1)</name>
    <dbReference type="NCBI Taxonomy" id="1183438"/>
    <lineage>
        <taxon>Bacteria</taxon>
        <taxon>Bacillati</taxon>
        <taxon>Cyanobacteriota</taxon>
        <taxon>Cyanophyceae</taxon>
        <taxon>Gloeobacterales</taxon>
        <taxon>Gloeobacteraceae</taxon>
        <taxon>Gloeobacter</taxon>
    </lineage>
</organism>
<name>U5QRX5_GLOK1</name>
<proteinExistence type="predicted"/>
<dbReference type="RefSeq" id="WP_023175715.1">
    <property type="nucleotide sequence ID" value="NC_022600.1"/>
</dbReference>
<keyword evidence="4" id="KW-1185">Reference proteome</keyword>
<feature type="transmembrane region" description="Helical" evidence="2">
    <location>
        <begin position="65"/>
        <end position="86"/>
    </location>
</feature>
<dbReference type="OrthoDB" id="9855451at2"/>
<feature type="compositionally biased region" description="Basic residues" evidence="1">
    <location>
        <begin position="114"/>
        <end position="125"/>
    </location>
</feature>
<sequence>MSAPWWPFLVLVPAAGLYFYFKLTVKDLASGENWLALVKDGLASGSAFVLVGVTFFFAYREGLGHWLGLILVLWSLTYWASALISYQNLQTIRGGGRVDSPFKRRAQATTRTNRQQRRTGGRRRP</sequence>
<keyword evidence="2" id="KW-0472">Membrane</keyword>
<keyword evidence="2" id="KW-1133">Transmembrane helix</keyword>
<gene>
    <name evidence="3" type="ORF">GKIL_4123</name>
</gene>
<feature type="transmembrane region" description="Helical" evidence="2">
    <location>
        <begin position="37"/>
        <end position="59"/>
    </location>
</feature>
<evidence type="ECO:0000313" key="3">
    <source>
        <dbReference type="EMBL" id="AGY60369.1"/>
    </source>
</evidence>
<feature type="transmembrane region" description="Helical" evidence="2">
    <location>
        <begin position="6"/>
        <end position="25"/>
    </location>
</feature>
<accession>U5QRX5</accession>
<dbReference type="KEGG" id="glj:GKIL_4123"/>
<evidence type="ECO:0000256" key="2">
    <source>
        <dbReference type="SAM" id="Phobius"/>
    </source>
</evidence>
<dbReference type="AlphaFoldDB" id="U5QRX5"/>
<dbReference type="EMBL" id="CP003587">
    <property type="protein sequence ID" value="AGY60369.1"/>
    <property type="molecule type" value="Genomic_DNA"/>
</dbReference>
<evidence type="ECO:0000313" key="4">
    <source>
        <dbReference type="Proteomes" id="UP000017396"/>
    </source>
</evidence>
<keyword evidence="2" id="KW-0812">Transmembrane</keyword>
<dbReference type="HOGENOM" id="CLU_2000665_0_0_3"/>
<reference evidence="3 4" key="1">
    <citation type="journal article" date="2013" name="PLoS ONE">
        <title>Cultivation and Complete Genome Sequencing of Gloeobacter kilaueensis sp. nov., from a Lava Cave in Kilauea Caldera, Hawai'i.</title>
        <authorList>
            <person name="Saw J.H."/>
            <person name="Schatz M."/>
            <person name="Brown M.V."/>
            <person name="Kunkel D.D."/>
            <person name="Foster J.S."/>
            <person name="Shick H."/>
            <person name="Christensen S."/>
            <person name="Hou S."/>
            <person name="Wan X."/>
            <person name="Donachie S.P."/>
        </authorList>
    </citation>
    <scope>NUCLEOTIDE SEQUENCE [LARGE SCALE GENOMIC DNA]</scope>
    <source>
        <strain evidence="4">JS</strain>
    </source>
</reference>
<evidence type="ECO:0000256" key="1">
    <source>
        <dbReference type="SAM" id="MobiDB-lite"/>
    </source>
</evidence>